<dbReference type="AlphaFoldDB" id="A0ABD7CW08"/>
<evidence type="ECO:0000259" key="1">
    <source>
        <dbReference type="PROSITE" id="PS50943"/>
    </source>
</evidence>
<organism evidence="2 5">
    <name type="scientific">Streptomyces californicus</name>
    <dbReference type="NCBI Taxonomy" id="67351"/>
    <lineage>
        <taxon>Bacteria</taxon>
        <taxon>Bacillati</taxon>
        <taxon>Actinomycetota</taxon>
        <taxon>Actinomycetes</taxon>
        <taxon>Kitasatosporales</taxon>
        <taxon>Streptomycetaceae</taxon>
        <taxon>Streptomyces</taxon>
    </lineage>
</organism>
<dbReference type="GeneID" id="63982295"/>
<dbReference type="EMBL" id="CP070249">
    <property type="protein sequence ID" value="QRV43144.1"/>
    <property type="molecule type" value="Genomic_DNA"/>
</dbReference>
<evidence type="ECO:0000313" key="2">
    <source>
        <dbReference type="EMBL" id="QRV34663.1"/>
    </source>
</evidence>
<reference evidence="4 5" key="1">
    <citation type="submission" date="2021-02" db="EMBL/GenBank/DDBJ databases">
        <title>FDA dAtabase for Regulatory Grade micrObial Sequences (FDA-ARGOS): Supporting development and validation of Infectious Disease Dx tests.</title>
        <authorList>
            <person name="Sproer C."/>
            <person name="Gronow S."/>
            <person name="Severitt S."/>
            <person name="Schroder I."/>
            <person name="Tallon L."/>
            <person name="Sadzewicz L."/>
            <person name="Zhao X."/>
            <person name="Boylan J."/>
            <person name="Ott S."/>
            <person name="Bowen H."/>
            <person name="Vavikolanu K."/>
            <person name="Mehta A."/>
            <person name="Aluvathingal J."/>
            <person name="Nadendla S."/>
            <person name="Lowell S."/>
            <person name="Myers T."/>
            <person name="Yan Y."/>
            <person name="Sichtig H."/>
        </authorList>
    </citation>
    <scope>NUCLEOTIDE SEQUENCE [LARGE SCALE GENOMIC DNA]</scope>
    <source>
        <strain evidence="3 4">FDAARGOS_1211</strain>
        <strain evidence="2 5">FDAARGOS_1212</strain>
    </source>
</reference>
<dbReference type="Proteomes" id="UP000623926">
    <property type="component" value="Chromosome"/>
</dbReference>
<dbReference type="Proteomes" id="UP000598054">
    <property type="component" value="Chromosome"/>
</dbReference>
<dbReference type="RefSeq" id="WP_030120841.1">
    <property type="nucleotide sequence ID" value="NZ_CP070242.1"/>
</dbReference>
<keyword evidence="4" id="KW-1185">Reference proteome</keyword>
<feature type="domain" description="HTH cro/C1-type" evidence="1">
    <location>
        <begin position="21"/>
        <end position="76"/>
    </location>
</feature>
<proteinExistence type="predicted"/>
<accession>A0ABD7CW08</accession>
<evidence type="ECO:0000313" key="4">
    <source>
        <dbReference type="Proteomes" id="UP000598054"/>
    </source>
</evidence>
<dbReference type="InterPro" id="IPR001387">
    <property type="entry name" value="Cro/C1-type_HTH"/>
</dbReference>
<gene>
    <name evidence="3" type="ORF">I6J41_22270</name>
    <name evidence="2" type="ORF">I6J42_11740</name>
</gene>
<evidence type="ECO:0000313" key="5">
    <source>
        <dbReference type="Proteomes" id="UP000623926"/>
    </source>
</evidence>
<dbReference type="InterPro" id="IPR043917">
    <property type="entry name" value="DUF5753"/>
</dbReference>
<dbReference type="Pfam" id="PF19054">
    <property type="entry name" value="DUF5753"/>
    <property type="match status" value="1"/>
</dbReference>
<dbReference type="Gene3D" id="1.10.260.40">
    <property type="entry name" value="lambda repressor-like DNA-binding domains"/>
    <property type="match status" value="1"/>
</dbReference>
<evidence type="ECO:0000313" key="3">
    <source>
        <dbReference type="EMBL" id="QRV43144.1"/>
    </source>
</evidence>
<dbReference type="SUPFAM" id="SSF47413">
    <property type="entry name" value="lambda repressor-like DNA-binding domains"/>
    <property type="match status" value="1"/>
</dbReference>
<protein>
    <submittedName>
        <fullName evidence="2">Helix-turn-helix domain-containing protein</fullName>
    </submittedName>
</protein>
<sequence length="290" mass="32029">MITDTEAATPALCRLQLGRELRRLRLAANLSSTQVVRKLLCSPSKLTRLEQGDNAVVEPADVMALCEIYGADHEMRAQLVGYAAVTKTKKDWWQSPEYRPAVPPSFKAFLALEATAEALHTYQAEFVPGLLQTEEYVRAIHQQANEGLPPDEIDRVVAVRMTRQEALRRAAQPLKCASIINEAVLYRQVGGEQVMRAQLEHLAEMVSHPSVTLQIVPFKAGAHAGMDGAFTLLRLPDAQPIVYLENLGGASVTRRPGNVRVYEEAFTDLQILAVGKQESLSMIGKAIKEF</sequence>
<name>A0ABD7CW08_9ACTN</name>
<dbReference type="EMBL" id="CP070245">
    <property type="protein sequence ID" value="QRV34663.1"/>
    <property type="molecule type" value="Genomic_DNA"/>
</dbReference>
<dbReference type="InterPro" id="IPR010982">
    <property type="entry name" value="Lambda_DNA-bd_dom_sf"/>
</dbReference>
<dbReference type="PROSITE" id="PS50943">
    <property type="entry name" value="HTH_CROC1"/>
    <property type="match status" value="1"/>
</dbReference>
<dbReference type="Pfam" id="PF13560">
    <property type="entry name" value="HTH_31"/>
    <property type="match status" value="1"/>
</dbReference>